<dbReference type="PANTHER" id="PTHR28674:SF1">
    <property type="entry name" value="NOP PROTEIN CHAPERONE 1"/>
    <property type="match status" value="1"/>
</dbReference>
<evidence type="ECO:0000313" key="2">
    <source>
        <dbReference type="EMBL" id="KAJ0981302.1"/>
    </source>
</evidence>
<dbReference type="EMBL" id="JAGGNH010000002">
    <property type="protein sequence ID" value="KAJ0981302.1"/>
    <property type="molecule type" value="Genomic_DNA"/>
</dbReference>
<feature type="compositionally biased region" description="Basic residues" evidence="1">
    <location>
        <begin position="184"/>
        <end position="194"/>
    </location>
</feature>
<comment type="caution">
    <text evidence="2">The sequence shown here is derived from an EMBL/GenBank/DDBJ whole genome shotgun (WGS) entry which is preliminary data.</text>
</comment>
<feature type="compositionally biased region" description="Acidic residues" evidence="1">
    <location>
        <begin position="145"/>
        <end position="163"/>
    </location>
</feature>
<evidence type="ECO:0000313" key="3">
    <source>
        <dbReference type="Proteomes" id="UP001085076"/>
    </source>
</evidence>
<dbReference type="InterPro" id="IPR027921">
    <property type="entry name" value="NOPCHAP1"/>
</dbReference>
<dbReference type="Pfam" id="PF15370">
    <property type="entry name" value="NOPCHAP1"/>
    <property type="match status" value="1"/>
</dbReference>
<keyword evidence="3" id="KW-1185">Reference proteome</keyword>
<proteinExistence type="predicted"/>
<reference evidence="2" key="2">
    <citation type="journal article" date="2022" name="Hortic Res">
        <title>The genome of Dioscorea zingiberensis sheds light on the biosynthesis, origin and evolution of the medicinally important diosgenin saponins.</title>
        <authorList>
            <person name="Li Y."/>
            <person name="Tan C."/>
            <person name="Li Z."/>
            <person name="Guo J."/>
            <person name="Li S."/>
            <person name="Chen X."/>
            <person name="Wang C."/>
            <person name="Dai X."/>
            <person name="Yang H."/>
            <person name="Song W."/>
            <person name="Hou L."/>
            <person name="Xu J."/>
            <person name="Tong Z."/>
            <person name="Xu A."/>
            <person name="Yuan X."/>
            <person name="Wang W."/>
            <person name="Yang Q."/>
            <person name="Chen L."/>
            <person name="Sun Z."/>
            <person name="Wang K."/>
            <person name="Pan B."/>
            <person name="Chen J."/>
            <person name="Bao Y."/>
            <person name="Liu F."/>
            <person name="Qi X."/>
            <person name="Gang D.R."/>
            <person name="Wen J."/>
            <person name="Li J."/>
        </authorList>
    </citation>
    <scope>NUCLEOTIDE SEQUENCE</scope>
    <source>
        <strain evidence="2">Dzin_1.0</strain>
    </source>
</reference>
<dbReference type="OrthoDB" id="1112980at2759"/>
<dbReference type="AlphaFoldDB" id="A0A9D5HMT2"/>
<name>A0A9D5HMT2_9LILI</name>
<feature type="region of interest" description="Disordered" evidence="1">
    <location>
        <begin position="123"/>
        <end position="194"/>
    </location>
</feature>
<sequence length="194" mass="21311">MASTSKDLLDFSDRPSKPSILESLLVNSKDSKVQKEAKECGGNGVDENRRKPLTGVFPTSQVLGKVKDFLGVMAKANEKLEHDVKENSQVNYDIEFLDGNEQEYIEMDLLLGIAELHNEDAVASAEAAMGNLHPAEAPTSSDCSSTDDTDDTDEDDSENVNDDSSDKPVKTNSDKEHSLDNKNRNKRPKIIVLD</sequence>
<evidence type="ECO:0000256" key="1">
    <source>
        <dbReference type="SAM" id="MobiDB-lite"/>
    </source>
</evidence>
<dbReference type="Proteomes" id="UP001085076">
    <property type="component" value="Miscellaneous, Linkage group lg02"/>
</dbReference>
<dbReference type="PANTHER" id="PTHR28674">
    <property type="entry name" value="SIMILAR TO DNA SEGMENT, CHR 10, WAYNE STATE UNIVERSITY 102,-EXPRESSED"/>
    <property type="match status" value="1"/>
</dbReference>
<dbReference type="GO" id="GO:0062064">
    <property type="term" value="F:box C/D methylation guide snoRNP complex binding"/>
    <property type="evidence" value="ECO:0007669"/>
    <property type="project" value="TreeGrafter"/>
</dbReference>
<dbReference type="GO" id="GO:0000492">
    <property type="term" value="P:box C/D snoRNP assembly"/>
    <property type="evidence" value="ECO:0007669"/>
    <property type="project" value="InterPro"/>
</dbReference>
<protein>
    <submittedName>
        <fullName evidence="2">Uncharacterized protein</fullName>
    </submittedName>
</protein>
<organism evidence="2 3">
    <name type="scientific">Dioscorea zingiberensis</name>
    <dbReference type="NCBI Taxonomy" id="325984"/>
    <lineage>
        <taxon>Eukaryota</taxon>
        <taxon>Viridiplantae</taxon>
        <taxon>Streptophyta</taxon>
        <taxon>Embryophyta</taxon>
        <taxon>Tracheophyta</taxon>
        <taxon>Spermatophyta</taxon>
        <taxon>Magnoliopsida</taxon>
        <taxon>Liliopsida</taxon>
        <taxon>Dioscoreales</taxon>
        <taxon>Dioscoreaceae</taxon>
        <taxon>Dioscorea</taxon>
    </lineage>
</organism>
<gene>
    <name evidence="2" type="ORF">J5N97_009557</name>
</gene>
<accession>A0A9D5HMT2</accession>
<feature type="compositionally biased region" description="Basic and acidic residues" evidence="1">
    <location>
        <begin position="164"/>
        <end position="183"/>
    </location>
</feature>
<reference evidence="2" key="1">
    <citation type="submission" date="2021-03" db="EMBL/GenBank/DDBJ databases">
        <authorList>
            <person name="Li Z."/>
            <person name="Yang C."/>
        </authorList>
    </citation>
    <scope>NUCLEOTIDE SEQUENCE</scope>
    <source>
        <strain evidence="2">Dzin_1.0</strain>
        <tissue evidence="2">Leaf</tissue>
    </source>
</reference>